<comment type="subcellular location">
    <subcellularLocation>
        <location evidence="1">Cell inner membrane</location>
        <topology evidence="1">Single-pass membrane protein</topology>
        <orientation evidence="1">Periplasmic side</orientation>
    </subcellularLocation>
</comment>
<gene>
    <name evidence="12" type="ORF">MUN79_20540</name>
</gene>
<keyword evidence="3" id="KW-0813">Transport</keyword>
<name>A0A8T9Q555_9BACT</name>
<evidence type="ECO:0000256" key="10">
    <source>
        <dbReference type="SAM" id="SignalP"/>
    </source>
</evidence>
<keyword evidence="6" id="KW-0812">Transmembrane</keyword>
<organism evidence="12 13">
    <name type="scientific">Hymenobacter cellulosilyticus</name>
    <dbReference type="NCBI Taxonomy" id="2932248"/>
    <lineage>
        <taxon>Bacteria</taxon>
        <taxon>Pseudomonadati</taxon>
        <taxon>Bacteroidota</taxon>
        <taxon>Cytophagia</taxon>
        <taxon>Cytophagales</taxon>
        <taxon>Hymenobacteraceae</taxon>
        <taxon>Hymenobacter</taxon>
    </lineage>
</organism>
<sequence length="249" mass="28138">MKHTFLVVGALGAALTTQAQQAPTTTTLFHNYWSEVVPEEQAAYRVRRTETPGISRLDSVYRLVSPNLWTVYRTVWQPNGDTLTTTTRWRGNGKLFYVSNELGTKRHGEQLSYDAEGLPRGRSHYERGQVLSAESLTKAGTARACDEAEYTEQMPEYPGGMEAMLRYLGQSIRYPAAALKKRRQGRVFLEFVVNEVGEMRDIRVQKGVSAELDAEALRVVRAMPRWKPGLQNGEPVPVRYTVPITFAIR</sequence>
<dbReference type="NCBIfam" id="TIGR01352">
    <property type="entry name" value="tonB_Cterm"/>
    <property type="match status" value="1"/>
</dbReference>
<proteinExistence type="inferred from homology"/>
<evidence type="ECO:0000256" key="2">
    <source>
        <dbReference type="ARBA" id="ARBA00006555"/>
    </source>
</evidence>
<feature type="signal peptide" evidence="10">
    <location>
        <begin position="1"/>
        <end position="21"/>
    </location>
</feature>
<keyword evidence="4" id="KW-1003">Cell membrane</keyword>
<dbReference type="GO" id="GO:0015031">
    <property type="term" value="P:protein transport"/>
    <property type="evidence" value="ECO:0007669"/>
    <property type="project" value="UniProtKB-KW"/>
</dbReference>
<keyword evidence="7" id="KW-0653">Protein transport</keyword>
<evidence type="ECO:0000256" key="8">
    <source>
        <dbReference type="ARBA" id="ARBA00022989"/>
    </source>
</evidence>
<dbReference type="PANTHER" id="PTHR33446:SF2">
    <property type="entry name" value="PROTEIN TONB"/>
    <property type="match status" value="1"/>
</dbReference>
<keyword evidence="8" id="KW-1133">Transmembrane helix</keyword>
<dbReference type="GO" id="GO:0031992">
    <property type="term" value="F:energy transducer activity"/>
    <property type="evidence" value="ECO:0007669"/>
    <property type="project" value="TreeGrafter"/>
</dbReference>
<dbReference type="AlphaFoldDB" id="A0A8T9Q555"/>
<dbReference type="EMBL" id="CP095046">
    <property type="protein sequence ID" value="UOQ71038.1"/>
    <property type="molecule type" value="Genomic_DNA"/>
</dbReference>
<evidence type="ECO:0000256" key="9">
    <source>
        <dbReference type="ARBA" id="ARBA00023136"/>
    </source>
</evidence>
<dbReference type="InterPro" id="IPR006260">
    <property type="entry name" value="TonB/TolA_C"/>
</dbReference>
<evidence type="ECO:0000256" key="7">
    <source>
        <dbReference type="ARBA" id="ARBA00022927"/>
    </source>
</evidence>
<dbReference type="SUPFAM" id="SSF74653">
    <property type="entry name" value="TolA/TonB C-terminal domain"/>
    <property type="match status" value="1"/>
</dbReference>
<dbReference type="PANTHER" id="PTHR33446">
    <property type="entry name" value="PROTEIN TONB-RELATED"/>
    <property type="match status" value="1"/>
</dbReference>
<protein>
    <submittedName>
        <fullName evidence="12">Energy transducer TonB</fullName>
    </submittedName>
</protein>
<evidence type="ECO:0000313" key="13">
    <source>
        <dbReference type="Proteomes" id="UP000831796"/>
    </source>
</evidence>
<accession>A0A8T9Q555</accession>
<keyword evidence="10" id="KW-0732">Signal</keyword>
<keyword evidence="13" id="KW-1185">Reference proteome</keyword>
<dbReference type="RefSeq" id="WP_244674451.1">
    <property type="nucleotide sequence ID" value="NZ_CP095046.1"/>
</dbReference>
<evidence type="ECO:0000256" key="3">
    <source>
        <dbReference type="ARBA" id="ARBA00022448"/>
    </source>
</evidence>
<evidence type="ECO:0000256" key="4">
    <source>
        <dbReference type="ARBA" id="ARBA00022475"/>
    </source>
</evidence>
<feature type="domain" description="TonB C-terminal" evidence="11">
    <location>
        <begin position="159"/>
        <end position="249"/>
    </location>
</feature>
<evidence type="ECO:0000259" key="11">
    <source>
        <dbReference type="PROSITE" id="PS52015"/>
    </source>
</evidence>
<dbReference type="Proteomes" id="UP000831796">
    <property type="component" value="Chromosome"/>
</dbReference>
<dbReference type="PROSITE" id="PS52015">
    <property type="entry name" value="TONB_CTD"/>
    <property type="match status" value="1"/>
</dbReference>
<evidence type="ECO:0000256" key="6">
    <source>
        <dbReference type="ARBA" id="ARBA00022692"/>
    </source>
</evidence>
<evidence type="ECO:0000256" key="1">
    <source>
        <dbReference type="ARBA" id="ARBA00004383"/>
    </source>
</evidence>
<keyword evidence="9" id="KW-0472">Membrane</keyword>
<dbReference type="FunFam" id="3.30.1150.10:FF:000002">
    <property type="entry name" value="Energy transducer TonB"/>
    <property type="match status" value="1"/>
</dbReference>
<dbReference type="InterPro" id="IPR037682">
    <property type="entry name" value="TonB_C"/>
</dbReference>
<evidence type="ECO:0000256" key="5">
    <source>
        <dbReference type="ARBA" id="ARBA00022519"/>
    </source>
</evidence>
<feature type="chain" id="PRO_5035756750" evidence="10">
    <location>
        <begin position="22"/>
        <end position="249"/>
    </location>
</feature>
<comment type="similarity">
    <text evidence="2">Belongs to the TonB family.</text>
</comment>
<dbReference type="GO" id="GO:0098797">
    <property type="term" value="C:plasma membrane protein complex"/>
    <property type="evidence" value="ECO:0007669"/>
    <property type="project" value="TreeGrafter"/>
</dbReference>
<dbReference type="KEGG" id="hcu:MUN79_20540"/>
<dbReference type="GO" id="GO:0055085">
    <property type="term" value="P:transmembrane transport"/>
    <property type="evidence" value="ECO:0007669"/>
    <property type="project" value="InterPro"/>
</dbReference>
<keyword evidence="5" id="KW-0997">Cell inner membrane</keyword>
<dbReference type="Pfam" id="PF03544">
    <property type="entry name" value="TonB_C"/>
    <property type="match status" value="1"/>
</dbReference>
<dbReference type="Gene3D" id="3.30.1150.10">
    <property type="match status" value="1"/>
</dbReference>
<evidence type="ECO:0000313" key="12">
    <source>
        <dbReference type="EMBL" id="UOQ71038.1"/>
    </source>
</evidence>
<dbReference type="InterPro" id="IPR051045">
    <property type="entry name" value="TonB-dependent_transducer"/>
</dbReference>
<reference evidence="12" key="1">
    <citation type="submission" date="2022-04" db="EMBL/GenBank/DDBJ databases">
        <title>Hymenobacter sp. isolated from the air.</title>
        <authorList>
            <person name="Won M."/>
            <person name="Lee C.-M."/>
            <person name="Woen H.-Y."/>
            <person name="Kwon S.-W."/>
        </authorList>
    </citation>
    <scope>NUCLEOTIDE SEQUENCE</scope>
    <source>
        <strain evidence="12">5116S-3</strain>
    </source>
</reference>